<dbReference type="InterPro" id="IPR020845">
    <property type="entry name" value="AMP-binding_CS"/>
</dbReference>
<dbReference type="OrthoDB" id="429813at2759"/>
<dbReference type="Gene3D" id="3.40.50.12780">
    <property type="entry name" value="N-terminal domain of ligase-like"/>
    <property type="match status" value="1"/>
</dbReference>
<gene>
    <name evidence="4" type="ORF">ALTATR162_LOCUS2094</name>
</gene>
<reference evidence="4" key="1">
    <citation type="submission" date="2021-05" db="EMBL/GenBank/DDBJ databases">
        <authorList>
            <person name="Stam R."/>
        </authorList>
    </citation>
    <scope>NUCLEOTIDE SEQUENCE</scope>
    <source>
        <strain evidence="4">CS162</strain>
    </source>
</reference>
<proteinExistence type="predicted"/>
<comment type="caution">
    <text evidence="4">The sequence shown here is derived from an EMBL/GenBank/DDBJ whole genome shotgun (WGS) entry which is preliminary data.</text>
</comment>
<dbReference type="PANTHER" id="PTHR43439">
    <property type="entry name" value="PHENYLACETATE-COENZYME A LIGASE"/>
    <property type="match status" value="1"/>
</dbReference>
<keyword evidence="5" id="KW-1185">Reference proteome</keyword>
<dbReference type="GeneID" id="67013501"/>
<dbReference type="Pfam" id="PF00501">
    <property type="entry name" value="AMP-binding"/>
    <property type="match status" value="1"/>
</dbReference>
<name>A0A8J2HXI7_9PLEO</name>
<keyword evidence="2" id="KW-0597">Phosphoprotein</keyword>
<dbReference type="PROSITE" id="PS00455">
    <property type="entry name" value="AMP_BINDING"/>
    <property type="match status" value="1"/>
</dbReference>
<dbReference type="AlphaFoldDB" id="A0A8J2HXI7"/>
<dbReference type="SUPFAM" id="SSF56801">
    <property type="entry name" value="Acetyl-CoA synthetase-like"/>
    <property type="match status" value="1"/>
</dbReference>
<dbReference type="EMBL" id="CAJRGZ010000015">
    <property type="protein sequence ID" value="CAG5147779.1"/>
    <property type="molecule type" value="Genomic_DNA"/>
</dbReference>
<dbReference type="RefSeq" id="XP_043165631.1">
    <property type="nucleotide sequence ID" value="XM_043309696.1"/>
</dbReference>
<keyword evidence="1" id="KW-0596">Phosphopantetheine</keyword>
<dbReference type="Pfam" id="PF23562">
    <property type="entry name" value="AMP-binding_C_3"/>
    <property type="match status" value="1"/>
</dbReference>
<dbReference type="InterPro" id="IPR000873">
    <property type="entry name" value="AMP-dep_synth/lig_dom"/>
</dbReference>
<evidence type="ECO:0000259" key="3">
    <source>
        <dbReference type="Pfam" id="PF00501"/>
    </source>
</evidence>
<dbReference type="Proteomes" id="UP000676310">
    <property type="component" value="Unassembled WGS sequence"/>
</dbReference>
<protein>
    <recommendedName>
        <fullName evidence="3">AMP-dependent synthetase/ligase domain-containing protein</fullName>
    </recommendedName>
</protein>
<organism evidence="4 5">
    <name type="scientific">Alternaria atra</name>
    <dbReference type="NCBI Taxonomy" id="119953"/>
    <lineage>
        <taxon>Eukaryota</taxon>
        <taxon>Fungi</taxon>
        <taxon>Dikarya</taxon>
        <taxon>Ascomycota</taxon>
        <taxon>Pezizomycotina</taxon>
        <taxon>Dothideomycetes</taxon>
        <taxon>Pleosporomycetidae</taxon>
        <taxon>Pleosporales</taxon>
        <taxon>Pleosporineae</taxon>
        <taxon>Pleosporaceae</taxon>
        <taxon>Alternaria</taxon>
        <taxon>Alternaria sect. Ulocladioides</taxon>
    </lineage>
</organism>
<accession>A0A8J2HXI7</accession>
<dbReference type="PANTHER" id="PTHR43439:SF2">
    <property type="entry name" value="ENZYME, PUTATIVE (JCVI)-RELATED"/>
    <property type="match status" value="1"/>
</dbReference>
<feature type="domain" description="AMP-dependent synthetase/ligase" evidence="3">
    <location>
        <begin position="22"/>
        <end position="338"/>
    </location>
</feature>
<evidence type="ECO:0000313" key="4">
    <source>
        <dbReference type="EMBL" id="CAG5147779.1"/>
    </source>
</evidence>
<evidence type="ECO:0000256" key="2">
    <source>
        <dbReference type="ARBA" id="ARBA00022553"/>
    </source>
</evidence>
<dbReference type="InterPro" id="IPR051414">
    <property type="entry name" value="Adenylate-forming_Reductase"/>
</dbReference>
<sequence>MGSATENGEEYPQGQLMVHAIEEKARWTPNNIYMRYALEDWEQNGYQTITWKQYANAIDKMAFWFDEQLGKAVDRDTVAYFGPNDPRYAILVPAIIKNGRKLLIPDGRVNNEGLADLIASTKCKVWLYAEDDATGPLIGPESNLRICALPSLEWMLDGKGQERYTYEKSFEEAKWDEIVIIHTSGTTGNPKPIFHTNGMWSALKNVPILSRRHWPRGIAYESWIGKTALNPCPPQWVAGLHAMIMAPAFLDAPCVMMPRGEVTLTPALFKKITSMNKIDGVKCPPFTIAGLYEDLAAREILKSLEFVVYVGAPLNRAIGDDLYQHTRLSPVIGSTETGDQIDIRPADRKLWYTHDFVPENGHKMVPLDMENSDDLHELILQNAEDGRTNPFQLAFWNSGHRSLKRIETKELYRPIKDSDGRTRWAFTARKDDLTKLSWLAKFHAQDIESRILQHPKVQNVVVGGEARPAPYVIVQVKEGVLDEKSGAQMLDELYDSVIAGANKNDIDEIRIPRETVMTAKKEKPLKVSFKQLVQRKAVEQDYLEEIEHAYLLLERATKV</sequence>
<dbReference type="InterPro" id="IPR042099">
    <property type="entry name" value="ANL_N_sf"/>
</dbReference>
<evidence type="ECO:0000313" key="5">
    <source>
        <dbReference type="Proteomes" id="UP000676310"/>
    </source>
</evidence>
<evidence type="ECO:0000256" key="1">
    <source>
        <dbReference type="ARBA" id="ARBA00022450"/>
    </source>
</evidence>